<evidence type="ECO:0000313" key="3">
    <source>
        <dbReference type="Proteomes" id="UP000262954"/>
    </source>
</evidence>
<keyword evidence="2" id="KW-0378">Hydrolase</keyword>
<dbReference type="GeneID" id="92929527"/>
<accession>A0A316R6J6</accession>
<feature type="domain" description="Putative carbohydrate metabolism" evidence="1">
    <location>
        <begin position="72"/>
        <end position="314"/>
    </location>
</feature>
<evidence type="ECO:0000313" key="2">
    <source>
        <dbReference type="EMBL" id="HBJ07452.1"/>
    </source>
</evidence>
<dbReference type="GO" id="GO:0016798">
    <property type="term" value="F:hydrolase activity, acting on glycosyl bonds"/>
    <property type="evidence" value="ECO:0007669"/>
    <property type="project" value="UniProtKB-KW"/>
</dbReference>
<reference evidence="2 3" key="1">
    <citation type="journal article" date="2018" name="Nat. Biotechnol.">
        <title>A standardized bacterial taxonomy based on genome phylogeny substantially revises the tree of life.</title>
        <authorList>
            <person name="Parks D.H."/>
            <person name="Chuvochina M."/>
            <person name="Waite D.W."/>
            <person name="Rinke C."/>
            <person name="Skarshewski A."/>
            <person name="Chaumeil P.A."/>
            <person name="Hugenholtz P."/>
        </authorList>
    </citation>
    <scope>NUCLEOTIDE SEQUENCE [LARGE SCALE GENOMIC DNA]</scope>
    <source>
        <strain evidence="2">UBA11482</strain>
    </source>
</reference>
<protein>
    <submittedName>
        <fullName evidence="2">Glycoside hydrolase xylanase</fullName>
    </submittedName>
</protein>
<dbReference type="Proteomes" id="UP000262954">
    <property type="component" value="Unassembled WGS sequence"/>
</dbReference>
<dbReference type="GO" id="GO:0045493">
    <property type="term" value="P:xylan catabolic process"/>
    <property type="evidence" value="ECO:0007669"/>
    <property type="project" value="UniProtKB-KW"/>
</dbReference>
<gene>
    <name evidence="2" type="ORF">DDY73_00460</name>
</gene>
<proteinExistence type="predicted"/>
<dbReference type="EMBL" id="DNWC01000009">
    <property type="protein sequence ID" value="HBJ07452.1"/>
    <property type="molecule type" value="Genomic_DNA"/>
</dbReference>
<sequence length="317" mass="35711">MKKVFLLIGIYFIFAGWICNAQKVEMIPFGDMDHWTTRVLKESALLGGHTRYIYEIAPTMTIEGNKPYRRHAQSPWATSSVMASPAGIVKTSTSVFPEKRGNGYCARLEIRKETCKVIGLVNIVVVAPGSIFLGGMDEPIKNTSNPQSKLDQGIPFTKKPKALQFDYKLHMEPQMVKATGFGKAVNVPGRDKAEVCLYLLHQWEDEDGNIYARRVGTAYRKLSGNTQDWVNNYQIPVWYGDITKRSDYQSYMGLVPSDDPRYTRNSKGKIVPIQELGWGKADEEVTHVMLRFSANDQGAYIGSVGSKFWVDNVAFVY</sequence>
<keyword evidence="2" id="KW-0624">Polysaccharide degradation</keyword>
<dbReference type="AlphaFoldDB" id="A0A316R6J6"/>
<name>A0A316R6J6_9BACT</name>
<dbReference type="InterPro" id="IPR025112">
    <property type="entry name" value="PCMD"/>
</dbReference>
<keyword evidence="2" id="KW-0326">Glycosidase</keyword>
<dbReference type="InterPro" id="IPR038653">
    <property type="entry name" value="Put_CMD_sf"/>
</dbReference>
<keyword evidence="2" id="KW-0119">Carbohydrate metabolism</keyword>
<dbReference type="RefSeq" id="WP_009317897.1">
    <property type="nucleotide sequence ID" value="NZ_AP028032.1"/>
</dbReference>
<evidence type="ECO:0000259" key="1">
    <source>
        <dbReference type="Pfam" id="PF13201"/>
    </source>
</evidence>
<dbReference type="Pfam" id="PF13201">
    <property type="entry name" value="PCMD"/>
    <property type="match status" value="1"/>
</dbReference>
<dbReference type="Gene3D" id="2.60.120.890">
    <property type="entry name" value="BT2081, beta-jelly-roll domain"/>
    <property type="match status" value="1"/>
</dbReference>
<keyword evidence="2" id="KW-0858">Xylan degradation</keyword>
<comment type="caution">
    <text evidence="2">The sequence shown here is derived from an EMBL/GenBank/DDBJ whole genome shotgun (WGS) entry which is preliminary data.</text>
</comment>
<organism evidence="2 3">
    <name type="scientific">Coprobacter fastidiosus</name>
    <dbReference type="NCBI Taxonomy" id="1099853"/>
    <lineage>
        <taxon>Bacteria</taxon>
        <taxon>Pseudomonadati</taxon>
        <taxon>Bacteroidota</taxon>
        <taxon>Bacteroidia</taxon>
        <taxon>Bacteroidales</taxon>
        <taxon>Barnesiellaceae</taxon>
        <taxon>Coprobacter</taxon>
    </lineage>
</organism>